<evidence type="ECO:0000313" key="2">
    <source>
        <dbReference type="EMBL" id="AIT05115.1"/>
    </source>
</evidence>
<feature type="transmembrane region" description="Helical" evidence="1">
    <location>
        <begin position="12"/>
        <end position="30"/>
    </location>
</feature>
<keyword evidence="1" id="KW-1133">Transmembrane helix</keyword>
<dbReference type="eggNOG" id="COG5635">
    <property type="taxonomic scope" value="Bacteria"/>
</dbReference>
<proteinExistence type="predicted"/>
<dbReference type="KEGG" id="stax:MC45_00075"/>
<dbReference type="InterPro" id="IPR027417">
    <property type="entry name" value="P-loop_NTPase"/>
</dbReference>
<name>A0A097EC18_9SPHN</name>
<accession>A0A097EC18</accession>
<dbReference type="HOGENOM" id="CLU_420285_0_0_5"/>
<keyword evidence="1" id="KW-0812">Transmembrane</keyword>
<protein>
    <recommendedName>
        <fullName evidence="4">NACHT domain-containing protein</fullName>
    </recommendedName>
</protein>
<reference evidence="2 3" key="1">
    <citation type="submission" date="2014-09" db="EMBL/GenBank/DDBJ databases">
        <title>Using Illumina technology Improving SMRT sequencing Genome Assembly by RASTools.</title>
        <authorList>
            <person name="Zhou Y."/>
            <person name="Ma T."/>
            <person name="Liu T."/>
        </authorList>
    </citation>
    <scope>NUCLEOTIDE SEQUENCE [LARGE SCALE GENOMIC DNA]</scope>
    <source>
        <strain evidence="2 3">ATCC 55669</strain>
    </source>
</reference>
<dbReference type="RefSeq" id="WP_038658125.1">
    <property type="nucleotide sequence ID" value="NZ_CP009571.1"/>
</dbReference>
<gene>
    <name evidence="2" type="ORF">MC45_00075</name>
</gene>
<organism evidence="2 3">
    <name type="scientific">Sphingomonas taxi</name>
    <dbReference type="NCBI Taxonomy" id="1549858"/>
    <lineage>
        <taxon>Bacteria</taxon>
        <taxon>Pseudomonadati</taxon>
        <taxon>Pseudomonadota</taxon>
        <taxon>Alphaproteobacteria</taxon>
        <taxon>Sphingomonadales</taxon>
        <taxon>Sphingomonadaceae</taxon>
        <taxon>Sphingomonas</taxon>
    </lineage>
</organism>
<keyword evidence="3" id="KW-1185">Reference proteome</keyword>
<dbReference type="EMBL" id="CP009571">
    <property type="protein sequence ID" value="AIT05115.1"/>
    <property type="molecule type" value="Genomic_DNA"/>
</dbReference>
<keyword evidence="1" id="KW-0472">Membrane</keyword>
<evidence type="ECO:0000256" key="1">
    <source>
        <dbReference type="SAM" id="Phobius"/>
    </source>
</evidence>
<evidence type="ECO:0008006" key="4">
    <source>
        <dbReference type="Google" id="ProtNLM"/>
    </source>
</evidence>
<dbReference type="Proteomes" id="UP000033200">
    <property type="component" value="Chromosome"/>
</dbReference>
<dbReference type="AlphaFoldDB" id="A0A097EC18"/>
<dbReference type="SUPFAM" id="SSF52540">
    <property type="entry name" value="P-loop containing nucleoside triphosphate hydrolases"/>
    <property type="match status" value="1"/>
</dbReference>
<dbReference type="Gene3D" id="3.40.50.300">
    <property type="entry name" value="P-loop containing nucleotide triphosphate hydrolases"/>
    <property type="match status" value="1"/>
</dbReference>
<sequence length="652" mass="72315">MSIEALVQICKWIAAVGGAAFLLVRMGYWLSDRRHITAAVKLKSQRNQSVFTPSYTDAEIAAAFRTYVQPDCGQADPSHETDNRHVADIREPVFSSLDRFVDHALRRRHFLVLADSGMGKTTLCLNYFRHAGKRKTGPVALVSLSRPGADAKIGAIANKRDTLLIVDALDEDPAAQNGVEARLSELLSLAADYVAVIITCRSQFFRDASAIPKDTGVSVIGPRMAGAGSTYTLWHLYLMPFTTAQISTYISKQFPLWNPKSLPRRHAAERLVARVPELSGRPMLLELVPDLIREGAVAQEVFDLYEYMVQKWVAREERWIDGALLIAVSKRIAVEIHARASSGRGDRLSRNEVDEIAKSISGHQADWDHLSTRSLLNRDNDGLLKFAHRSIMEYFFVLAAIDADDRCFGLAWTDVMRDLFVSWGYTASGVASLKRAKEILTSDLSATKLVPLSDPPTEPNVIVEGEILLAAARRSKTDGVRRLVHSSWRADSVRIEEAEMGIGIVDLACDLEWLVPSLSHDIVLLPLAQQLRIAPGPGQFRSPSFDELVSLCEALTSSGRIDLLVPNRLYLLGDILGPDRHLVVEAYEEGPKFGMLRAIGDGRRVAGTDYKLAVYEVSRFLDPTQLQQLRVASLFVRRTPKRVTGAAWPTLL</sequence>
<evidence type="ECO:0000313" key="3">
    <source>
        <dbReference type="Proteomes" id="UP000033200"/>
    </source>
</evidence>